<dbReference type="InterPro" id="IPR050312">
    <property type="entry name" value="IolE/XylAMocC-like"/>
</dbReference>
<dbReference type="Pfam" id="PF01261">
    <property type="entry name" value="AP_endonuc_2"/>
    <property type="match status" value="1"/>
</dbReference>
<evidence type="ECO:0000259" key="1">
    <source>
        <dbReference type="Pfam" id="PF01261"/>
    </source>
</evidence>
<comment type="caution">
    <text evidence="2">The sequence shown here is derived from an EMBL/GenBank/DDBJ whole genome shotgun (WGS) entry which is preliminary data.</text>
</comment>
<dbReference type="EMBL" id="SMKR01000010">
    <property type="protein sequence ID" value="TDD29571.1"/>
    <property type="molecule type" value="Genomic_DNA"/>
</dbReference>
<dbReference type="PANTHER" id="PTHR12110:SF41">
    <property type="entry name" value="INOSOSE DEHYDRATASE"/>
    <property type="match status" value="1"/>
</dbReference>
<evidence type="ECO:0000313" key="2">
    <source>
        <dbReference type="EMBL" id="TDD29571.1"/>
    </source>
</evidence>
<evidence type="ECO:0000313" key="3">
    <source>
        <dbReference type="Proteomes" id="UP000295172"/>
    </source>
</evidence>
<dbReference type="GO" id="GO:0016853">
    <property type="term" value="F:isomerase activity"/>
    <property type="evidence" value="ECO:0007669"/>
    <property type="project" value="UniProtKB-KW"/>
</dbReference>
<organism evidence="2 3">
    <name type="scientific">Kribbella turkmenica</name>
    <dbReference type="NCBI Taxonomy" id="2530375"/>
    <lineage>
        <taxon>Bacteria</taxon>
        <taxon>Bacillati</taxon>
        <taxon>Actinomycetota</taxon>
        <taxon>Actinomycetes</taxon>
        <taxon>Propionibacteriales</taxon>
        <taxon>Kribbellaceae</taxon>
        <taxon>Kribbella</taxon>
    </lineage>
</organism>
<gene>
    <name evidence="2" type="ORF">E1218_04000</name>
</gene>
<dbReference type="Gene3D" id="3.20.20.150">
    <property type="entry name" value="Divalent-metal-dependent TIM barrel enzymes"/>
    <property type="match status" value="1"/>
</dbReference>
<dbReference type="InterPro" id="IPR013022">
    <property type="entry name" value="Xyl_isomerase-like_TIM-brl"/>
</dbReference>
<feature type="domain" description="Xylose isomerase-like TIM barrel" evidence="1">
    <location>
        <begin position="34"/>
        <end position="255"/>
    </location>
</feature>
<dbReference type="PANTHER" id="PTHR12110">
    <property type="entry name" value="HYDROXYPYRUVATE ISOMERASE"/>
    <property type="match status" value="1"/>
</dbReference>
<dbReference type="OrthoDB" id="104997at2"/>
<name>A0A4R4XFA7_9ACTN</name>
<protein>
    <submittedName>
        <fullName evidence="2">Sugar phosphate isomerase/epimerase</fullName>
    </submittedName>
</protein>
<dbReference type="AlphaFoldDB" id="A0A4R4XFA7"/>
<keyword evidence="3" id="KW-1185">Reference proteome</keyword>
<keyword evidence="2" id="KW-0413">Isomerase</keyword>
<accession>A0A4R4XFA7</accession>
<dbReference type="Proteomes" id="UP000295172">
    <property type="component" value="Unassembled WGS sequence"/>
</dbReference>
<dbReference type="RefSeq" id="WP_132316352.1">
    <property type="nucleotide sequence ID" value="NZ_SMKR01000010.1"/>
</dbReference>
<sequence>MSESVVTPPPRSTYLWSVFTKPWSGLPGDQLGRLVAELGFGGAEVAVRDTAYVTPADAEAELPKYAEQLRAEGIEPVSVASDLSERVFAACAQAGVPMIRIMAELGPDGYAASVRRTRGLLEEAAILAAQYDVQVGIQPHHGKFVPSTLGVLQLLDGLPDQFKLVWDAAHDALAGDDPAITLELGAGRLGIVNLKNAQYIRTADGWTTHFVPGDEGMSDWSAVFATLRRLGWSGPICLTGQYSDPAVPVEERIAKDLRDARVTSSGGVPSVG</sequence>
<reference evidence="2 3" key="1">
    <citation type="submission" date="2019-02" db="EMBL/GenBank/DDBJ databases">
        <title>Draft genome sequences of novel Actinobacteria.</title>
        <authorList>
            <person name="Sahin N."/>
            <person name="Ay H."/>
            <person name="Saygin H."/>
        </authorList>
    </citation>
    <scope>NUCLEOTIDE SEQUENCE [LARGE SCALE GENOMIC DNA]</scope>
    <source>
        <strain evidence="2 3">16K104</strain>
    </source>
</reference>
<proteinExistence type="predicted"/>
<dbReference type="InterPro" id="IPR036237">
    <property type="entry name" value="Xyl_isomerase-like_sf"/>
</dbReference>
<dbReference type="SUPFAM" id="SSF51658">
    <property type="entry name" value="Xylose isomerase-like"/>
    <property type="match status" value="1"/>
</dbReference>